<dbReference type="SUPFAM" id="SSF51735">
    <property type="entry name" value="NAD(P)-binding Rossmann-fold domains"/>
    <property type="match status" value="1"/>
</dbReference>
<evidence type="ECO:0000256" key="1">
    <source>
        <dbReference type="ARBA" id="ARBA00023002"/>
    </source>
</evidence>
<proteinExistence type="predicted"/>
<dbReference type="AlphaFoldDB" id="A0A6A7K8B0"/>
<organism evidence="3 4">
    <name type="scientific">Alkalibaculum sporogenes</name>
    <dbReference type="NCBI Taxonomy" id="2655001"/>
    <lineage>
        <taxon>Bacteria</taxon>
        <taxon>Bacillati</taxon>
        <taxon>Bacillota</taxon>
        <taxon>Clostridia</taxon>
        <taxon>Eubacteriales</taxon>
        <taxon>Eubacteriaceae</taxon>
        <taxon>Alkalibaculum</taxon>
    </lineage>
</organism>
<keyword evidence="1" id="KW-0560">Oxidoreductase</keyword>
<protein>
    <submittedName>
        <fullName evidence="3">Zinc-binding dehydrogenase</fullName>
    </submittedName>
</protein>
<dbReference type="InterPro" id="IPR013149">
    <property type="entry name" value="ADH-like_C"/>
</dbReference>
<dbReference type="PANTHER" id="PTHR43401">
    <property type="entry name" value="L-THREONINE 3-DEHYDROGENASE"/>
    <property type="match status" value="1"/>
</dbReference>
<dbReference type="InterPro" id="IPR050129">
    <property type="entry name" value="Zn_alcohol_dh"/>
</dbReference>
<dbReference type="Pfam" id="PF00107">
    <property type="entry name" value="ADH_zinc_N"/>
    <property type="match status" value="1"/>
</dbReference>
<comment type="caution">
    <text evidence="3">The sequence shown here is derived from an EMBL/GenBank/DDBJ whole genome shotgun (WGS) entry which is preliminary data.</text>
</comment>
<evidence type="ECO:0000259" key="2">
    <source>
        <dbReference type="Pfam" id="PF00107"/>
    </source>
</evidence>
<sequence length="174" mass="19530">MKGKLRGAYIIISEPDEARRKLALELGADIAINPLKEDTVQIIKDLTQGRGAGVVFNTTPIGAVAQQALEMVGYLGRLVYYSSMHPDNSVEISPNWLHKSQAIITGAVSPSVNSFHSCWRERVGVCFKNTLTLTLNMCISIRAFYFFYSYIFSCDRRDPFRQVEKIAILSSMCR</sequence>
<dbReference type="InterPro" id="IPR036291">
    <property type="entry name" value="NAD(P)-bd_dom_sf"/>
</dbReference>
<accession>A0A6A7K8B0</accession>
<evidence type="ECO:0000313" key="3">
    <source>
        <dbReference type="EMBL" id="MPW25615.1"/>
    </source>
</evidence>
<dbReference type="EMBL" id="WHNX01000009">
    <property type="protein sequence ID" value="MPW25615.1"/>
    <property type="molecule type" value="Genomic_DNA"/>
</dbReference>
<dbReference type="Gene3D" id="3.40.50.720">
    <property type="entry name" value="NAD(P)-binding Rossmann-like Domain"/>
    <property type="match status" value="1"/>
</dbReference>
<dbReference type="PANTHER" id="PTHR43401:SF2">
    <property type="entry name" value="L-THREONINE 3-DEHYDROGENASE"/>
    <property type="match status" value="1"/>
</dbReference>
<dbReference type="RefSeq" id="WP_343029986.1">
    <property type="nucleotide sequence ID" value="NZ_WHNX01000009.1"/>
</dbReference>
<name>A0A6A7K8B0_9FIRM</name>
<gene>
    <name evidence="3" type="ORF">GC105_07415</name>
</gene>
<dbReference type="GO" id="GO:0016491">
    <property type="term" value="F:oxidoreductase activity"/>
    <property type="evidence" value="ECO:0007669"/>
    <property type="project" value="UniProtKB-KW"/>
</dbReference>
<keyword evidence="4" id="KW-1185">Reference proteome</keyword>
<feature type="domain" description="Alcohol dehydrogenase-like C-terminal" evidence="2">
    <location>
        <begin position="4"/>
        <end position="115"/>
    </location>
</feature>
<dbReference type="Proteomes" id="UP000440004">
    <property type="component" value="Unassembled WGS sequence"/>
</dbReference>
<reference evidence="3 4" key="1">
    <citation type="submission" date="2019-10" db="EMBL/GenBank/DDBJ databases">
        <title>Alkalibaculum tamaniensis sp.nov., a new alkaliphilic acetogen, isolated on methoxylated aromatics from a mud volcano.</title>
        <authorList>
            <person name="Khomyakova M.A."/>
            <person name="Merkel A.Y."/>
            <person name="Bonch-Osmolovskaya E.A."/>
            <person name="Slobodkin A.I."/>
        </authorList>
    </citation>
    <scope>NUCLEOTIDE SEQUENCE [LARGE SCALE GENOMIC DNA]</scope>
    <source>
        <strain evidence="3 4">M08DMB</strain>
    </source>
</reference>
<evidence type="ECO:0000313" key="4">
    <source>
        <dbReference type="Proteomes" id="UP000440004"/>
    </source>
</evidence>